<evidence type="ECO:0000313" key="11">
    <source>
        <dbReference type="Proteomes" id="UP001195483"/>
    </source>
</evidence>
<keyword evidence="9" id="KW-0472">Membrane</keyword>
<keyword evidence="5" id="KW-0679">Respiratory chain</keyword>
<reference evidence="10" key="2">
    <citation type="journal article" date="2021" name="Genome Biol. Evol.">
        <title>Developing a high-quality reference genome for a parasitic bivalve with doubly uniparental inheritance (Bivalvia: Unionida).</title>
        <authorList>
            <person name="Smith C.H."/>
        </authorList>
    </citation>
    <scope>NUCLEOTIDE SEQUENCE</scope>
    <source>
        <strain evidence="10">CHS0354</strain>
        <tissue evidence="10">Mantle</tissue>
    </source>
</reference>
<reference evidence="10" key="3">
    <citation type="submission" date="2023-05" db="EMBL/GenBank/DDBJ databases">
        <authorList>
            <person name="Smith C.H."/>
        </authorList>
    </citation>
    <scope>NUCLEOTIDE SEQUENCE</scope>
    <source>
        <strain evidence="10">CHS0354</strain>
        <tissue evidence="10">Mantle</tissue>
    </source>
</reference>
<evidence type="ECO:0000256" key="9">
    <source>
        <dbReference type="ARBA" id="ARBA00023136"/>
    </source>
</evidence>
<keyword evidence="4" id="KW-0813">Transport</keyword>
<dbReference type="PANTHER" id="PTHR13094:SF1">
    <property type="entry name" value="NADH DEHYDROGENASE [UBIQUINONE] 1 BETA SUBCOMPLEX SUBUNIT 10"/>
    <property type="match status" value="1"/>
</dbReference>
<evidence type="ECO:0000313" key="10">
    <source>
        <dbReference type="EMBL" id="KAK3595112.1"/>
    </source>
</evidence>
<comment type="subcellular location">
    <subcellularLocation>
        <location evidence="1">Mitochondrion inner membrane</location>
        <topology evidence="1">Peripheral membrane protein</topology>
        <orientation evidence="1">Matrix side</orientation>
    </subcellularLocation>
</comment>
<keyword evidence="11" id="KW-1185">Reference proteome</keyword>
<comment type="similarity">
    <text evidence="2">Belongs to the complex I NDUFB10 subunit family.</text>
</comment>
<name>A0AAE0VZN4_9BIVA</name>
<dbReference type="GO" id="GO:0005743">
    <property type="term" value="C:mitochondrial inner membrane"/>
    <property type="evidence" value="ECO:0007669"/>
    <property type="project" value="UniProtKB-SubCell"/>
</dbReference>
<evidence type="ECO:0000256" key="2">
    <source>
        <dbReference type="ARBA" id="ARBA00008317"/>
    </source>
</evidence>
<evidence type="ECO:0000256" key="1">
    <source>
        <dbReference type="ARBA" id="ARBA00004443"/>
    </source>
</evidence>
<proteinExistence type="inferred from homology"/>
<organism evidence="10 11">
    <name type="scientific">Potamilus streckersoni</name>
    <dbReference type="NCBI Taxonomy" id="2493646"/>
    <lineage>
        <taxon>Eukaryota</taxon>
        <taxon>Metazoa</taxon>
        <taxon>Spiralia</taxon>
        <taxon>Lophotrochozoa</taxon>
        <taxon>Mollusca</taxon>
        <taxon>Bivalvia</taxon>
        <taxon>Autobranchia</taxon>
        <taxon>Heteroconchia</taxon>
        <taxon>Palaeoheterodonta</taxon>
        <taxon>Unionida</taxon>
        <taxon>Unionoidea</taxon>
        <taxon>Unionidae</taxon>
        <taxon>Ambleminae</taxon>
        <taxon>Lampsilini</taxon>
        <taxon>Potamilus</taxon>
    </lineage>
</organism>
<evidence type="ECO:0000256" key="3">
    <source>
        <dbReference type="ARBA" id="ARBA00014109"/>
    </source>
</evidence>
<evidence type="ECO:0000256" key="5">
    <source>
        <dbReference type="ARBA" id="ARBA00022660"/>
    </source>
</evidence>
<evidence type="ECO:0000256" key="6">
    <source>
        <dbReference type="ARBA" id="ARBA00022792"/>
    </source>
</evidence>
<dbReference type="AlphaFoldDB" id="A0AAE0VZN4"/>
<evidence type="ECO:0000256" key="7">
    <source>
        <dbReference type="ARBA" id="ARBA00022982"/>
    </source>
</evidence>
<dbReference type="Proteomes" id="UP001195483">
    <property type="component" value="Unassembled WGS sequence"/>
</dbReference>
<dbReference type="EMBL" id="JAEAOA010000201">
    <property type="protein sequence ID" value="KAK3595112.1"/>
    <property type="molecule type" value="Genomic_DNA"/>
</dbReference>
<protein>
    <recommendedName>
        <fullName evidence="3">NADH dehydrogenase [ubiquinone] 1 beta subcomplex subunit 10</fullName>
    </recommendedName>
</protein>
<keyword evidence="6" id="KW-0999">Mitochondrion inner membrane</keyword>
<dbReference type="Pfam" id="PF10249">
    <property type="entry name" value="NDUFB10"/>
    <property type="match status" value="1"/>
</dbReference>
<sequence length="163" mass="19791">MTNDNDEKPKSVGDKIAKVVYAIVDTPVTFVREKLIEPNRKKYYYYHRRFRRVPTIDQCFVDDPICRFEAHQQWKRDKMVDSQILKILRKRMTECMYYEGADHKWKCKKVREDYETNANNWFIRYGDLGANTDVVSAYMKMKHRLVWERRHGQNQNKTENLES</sequence>
<dbReference type="PANTHER" id="PTHR13094">
    <property type="entry name" value="NADH-UBIQUINONE OXIDOREDUCTASE PDSW SUBUNIT"/>
    <property type="match status" value="1"/>
</dbReference>
<comment type="caution">
    <text evidence="10">The sequence shown here is derived from an EMBL/GenBank/DDBJ whole genome shotgun (WGS) entry which is preliminary data.</text>
</comment>
<keyword evidence="7" id="KW-0249">Electron transport</keyword>
<dbReference type="GO" id="GO:0045271">
    <property type="term" value="C:respiratory chain complex I"/>
    <property type="evidence" value="ECO:0007669"/>
    <property type="project" value="UniProtKB-ARBA"/>
</dbReference>
<dbReference type="InterPro" id="IPR019377">
    <property type="entry name" value="NADH_UbQ_OxRdtase_su10"/>
</dbReference>
<dbReference type="InterPro" id="IPR039993">
    <property type="entry name" value="NDUFB10"/>
</dbReference>
<keyword evidence="8" id="KW-0496">Mitochondrion</keyword>
<reference evidence="10" key="1">
    <citation type="journal article" date="2021" name="Genome Biol. Evol.">
        <title>A High-Quality Reference Genome for a Parasitic Bivalve with Doubly Uniparental Inheritance (Bivalvia: Unionida).</title>
        <authorList>
            <person name="Smith C.H."/>
        </authorList>
    </citation>
    <scope>NUCLEOTIDE SEQUENCE</scope>
    <source>
        <strain evidence="10">CHS0354</strain>
    </source>
</reference>
<evidence type="ECO:0000256" key="8">
    <source>
        <dbReference type="ARBA" id="ARBA00023128"/>
    </source>
</evidence>
<gene>
    <name evidence="10" type="ORF">CHS0354_002364</name>
</gene>
<accession>A0AAE0VZN4</accession>
<evidence type="ECO:0000256" key="4">
    <source>
        <dbReference type="ARBA" id="ARBA00022448"/>
    </source>
</evidence>